<sequence>MRRTIMTPAWTFPQPRRTRLANGATLFSHRTRGSALSAVHLVLDLPSEAEPSGLDGIASICAKALALGACHDDQRHFLAELARLGATMGARCDDVSIRLTMEAPKEHIAAALALIAPALADPAFPGTEIERLVHQRLEAIHRSGNDPAALAARAVNTRLFTGAGRLSRPRGGTASTVSEISADQVRAFYASNVRPENTSIVLVGDHDPARLPPDLEPALAAWRGNGVSPAVRNHEPLRPGEPALVHIPGDHAQTHVAMAGLVPGQSAPEWPAVMVGGFCLGGTVTSRLDQQLRETNGHSFGFRARTRPLRARGVLTVTGAVAPAVTEAALEDVVAIVERIREEGFTETECEAAIRYLRGSARVQLQTTRSIAAALADQAAYSLADDHLARLHASLRGVRADDASSAVAFTLDPSRCVRVVVGGGGLPAARVREAFGGTSGH</sequence>
<gene>
    <name evidence="3" type="ORF">E1295_08150</name>
</gene>
<dbReference type="EMBL" id="SMLD01000014">
    <property type="protein sequence ID" value="TDE57395.1"/>
    <property type="molecule type" value="Genomic_DNA"/>
</dbReference>
<dbReference type="PANTHER" id="PTHR11851:SF224">
    <property type="entry name" value="PROCESSING PROTEASE"/>
    <property type="match status" value="1"/>
</dbReference>
<name>A0A4R5FUU6_9ACTN</name>
<keyword evidence="4" id="KW-1185">Reference proteome</keyword>
<feature type="domain" description="Peptidase M16 N-terminal" evidence="1">
    <location>
        <begin position="32"/>
        <end position="140"/>
    </location>
</feature>
<feature type="domain" description="Peptidase M16 C-terminal" evidence="2">
    <location>
        <begin position="180"/>
        <end position="355"/>
    </location>
</feature>
<protein>
    <submittedName>
        <fullName evidence="3">Insulinase family protein</fullName>
    </submittedName>
</protein>
<dbReference type="Pfam" id="PF05193">
    <property type="entry name" value="Peptidase_M16_C"/>
    <property type="match status" value="1"/>
</dbReference>
<dbReference type="InterPro" id="IPR011765">
    <property type="entry name" value="Pept_M16_N"/>
</dbReference>
<proteinExistence type="predicted"/>
<dbReference type="InterPro" id="IPR050361">
    <property type="entry name" value="MPP/UQCRC_Complex"/>
</dbReference>
<evidence type="ECO:0000313" key="3">
    <source>
        <dbReference type="EMBL" id="TDE57395.1"/>
    </source>
</evidence>
<evidence type="ECO:0000259" key="1">
    <source>
        <dbReference type="Pfam" id="PF00675"/>
    </source>
</evidence>
<reference evidence="3 4" key="1">
    <citation type="submission" date="2019-03" db="EMBL/GenBank/DDBJ databases">
        <title>Draft genome sequences of novel Actinobacteria.</title>
        <authorList>
            <person name="Sahin N."/>
            <person name="Ay H."/>
            <person name="Saygin H."/>
        </authorList>
    </citation>
    <scope>NUCLEOTIDE SEQUENCE [LARGE SCALE GENOMIC DNA]</scope>
    <source>
        <strain evidence="3 4">6K102</strain>
    </source>
</reference>
<comment type="caution">
    <text evidence="3">The sequence shown here is derived from an EMBL/GenBank/DDBJ whole genome shotgun (WGS) entry which is preliminary data.</text>
</comment>
<dbReference type="InterPro" id="IPR007863">
    <property type="entry name" value="Peptidase_M16_C"/>
</dbReference>
<dbReference type="InterPro" id="IPR011249">
    <property type="entry name" value="Metalloenz_LuxS/M16"/>
</dbReference>
<accession>A0A4R5FUU6</accession>
<dbReference type="SUPFAM" id="SSF63411">
    <property type="entry name" value="LuxS/MPP-like metallohydrolase"/>
    <property type="match status" value="2"/>
</dbReference>
<evidence type="ECO:0000259" key="2">
    <source>
        <dbReference type="Pfam" id="PF05193"/>
    </source>
</evidence>
<dbReference type="PANTHER" id="PTHR11851">
    <property type="entry name" value="METALLOPROTEASE"/>
    <property type="match status" value="1"/>
</dbReference>
<evidence type="ECO:0000313" key="4">
    <source>
        <dbReference type="Proteomes" id="UP000295136"/>
    </source>
</evidence>
<dbReference type="Gene3D" id="3.30.830.10">
    <property type="entry name" value="Metalloenzyme, LuxS/M16 peptidase-like"/>
    <property type="match status" value="2"/>
</dbReference>
<dbReference type="Proteomes" id="UP000295136">
    <property type="component" value="Unassembled WGS sequence"/>
</dbReference>
<dbReference type="GO" id="GO:0046872">
    <property type="term" value="F:metal ion binding"/>
    <property type="evidence" value="ECO:0007669"/>
    <property type="project" value="InterPro"/>
</dbReference>
<organism evidence="3 4">
    <name type="scientific">Nonomuraea mesophila</name>
    <dbReference type="NCBI Taxonomy" id="2530382"/>
    <lineage>
        <taxon>Bacteria</taxon>
        <taxon>Bacillati</taxon>
        <taxon>Actinomycetota</taxon>
        <taxon>Actinomycetes</taxon>
        <taxon>Streptosporangiales</taxon>
        <taxon>Streptosporangiaceae</taxon>
        <taxon>Nonomuraea</taxon>
    </lineage>
</organism>
<dbReference type="AlphaFoldDB" id="A0A4R5FUU6"/>
<dbReference type="Pfam" id="PF00675">
    <property type="entry name" value="Peptidase_M16"/>
    <property type="match status" value="1"/>
</dbReference>